<evidence type="ECO:0000313" key="2">
    <source>
        <dbReference type="EMBL" id="APT92329.1"/>
    </source>
</evidence>
<accession>A0A1L7D2F9</accession>
<reference evidence="2 3" key="1">
    <citation type="submission" date="2014-08" db="EMBL/GenBank/DDBJ databases">
        <title>Complete genome sequence of Corynebacterium phocae M408/89/1(T)(=DSM 44612(T)), isolated from the common seal (Phoca vitulina).</title>
        <authorList>
            <person name="Ruckert C."/>
            <person name="Albersmeier A."/>
            <person name="Winkler A."/>
            <person name="Kalinowski J."/>
        </authorList>
    </citation>
    <scope>NUCLEOTIDE SEQUENCE [LARGE SCALE GENOMIC DNA]</scope>
    <source>
        <strain evidence="2 3">M408/89/1</strain>
    </source>
</reference>
<dbReference type="Pfam" id="PF12146">
    <property type="entry name" value="Hydrolase_4"/>
    <property type="match status" value="1"/>
</dbReference>
<dbReference type="EMBL" id="CP009249">
    <property type="protein sequence ID" value="APT92329.1"/>
    <property type="molecule type" value="Genomic_DNA"/>
</dbReference>
<protein>
    <submittedName>
        <fullName evidence="2">Lysophospholipase</fullName>
    </submittedName>
</protein>
<organism evidence="2 3">
    <name type="scientific">Corynebacterium phocae</name>
    <dbReference type="NCBI Taxonomy" id="161895"/>
    <lineage>
        <taxon>Bacteria</taxon>
        <taxon>Bacillati</taxon>
        <taxon>Actinomycetota</taxon>
        <taxon>Actinomycetes</taxon>
        <taxon>Mycobacteriales</taxon>
        <taxon>Corynebacteriaceae</taxon>
        <taxon>Corynebacterium</taxon>
    </lineage>
</organism>
<sequence>MNQITPTWSDVPWNEDILGPDFYATSLPLGTDPDGEGTIEATLVAYQPQTPGFADRPALLWVHGMTDYFFNTPTAQHFHELGYAFYAVDLRKCGRSRREGQRWHYVSDLSYYYTDLDKALDTIPNQSVVPMGHSTGGLICTLWLNDRRPKNVKGLILNGPWLDMMGVSRLTYNLLKPVVNTVGKYFPLLPFPGGNLTAFGDSMHVSRYGEWDYDLGWKPLHGHRKYVGWLRTIVEGFDRIHRRGIDVGVPYLTVCSTRSILSEPYSRAINYVDAVVDVNQTAMWATTLGEDHTLLPIHGARHEAFSSVPKVREQVFSVTDAWLERLDL</sequence>
<dbReference type="OrthoDB" id="9801217at2"/>
<evidence type="ECO:0000313" key="3">
    <source>
        <dbReference type="Proteomes" id="UP000185491"/>
    </source>
</evidence>
<name>A0A1L7D2F9_9CORY</name>
<dbReference type="KEGG" id="cpho:CPHO_04860"/>
<dbReference type="Proteomes" id="UP000185491">
    <property type="component" value="Chromosome"/>
</dbReference>
<dbReference type="InterPro" id="IPR029058">
    <property type="entry name" value="AB_hydrolase_fold"/>
</dbReference>
<dbReference type="InterPro" id="IPR022742">
    <property type="entry name" value="Hydrolase_4"/>
</dbReference>
<proteinExistence type="predicted"/>
<dbReference type="RefSeq" id="WP_075733680.1">
    <property type="nucleotide sequence ID" value="NZ_CP009249.1"/>
</dbReference>
<dbReference type="InterPro" id="IPR051044">
    <property type="entry name" value="MAG_DAG_Lipase"/>
</dbReference>
<gene>
    <name evidence="2" type="ORF">CPHO_04860</name>
</gene>
<dbReference type="Gene3D" id="3.40.50.1820">
    <property type="entry name" value="alpha/beta hydrolase"/>
    <property type="match status" value="1"/>
</dbReference>
<dbReference type="STRING" id="161895.CPHO_04860"/>
<dbReference type="SUPFAM" id="SSF53474">
    <property type="entry name" value="alpha/beta-Hydrolases"/>
    <property type="match status" value="1"/>
</dbReference>
<feature type="domain" description="Serine aminopeptidase S33" evidence="1">
    <location>
        <begin position="57"/>
        <end position="303"/>
    </location>
</feature>
<evidence type="ECO:0000259" key="1">
    <source>
        <dbReference type="Pfam" id="PF12146"/>
    </source>
</evidence>
<dbReference type="PANTHER" id="PTHR11614">
    <property type="entry name" value="PHOSPHOLIPASE-RELATED"/>
    <property type="match status" value="1"/>
</dbReference>
<keyword evidence="3" id="KW-1185">Reference proteome</keyword>
<dbReference type="AlphaFoldDB" id="A0A1L7D2F9"/>